<dbReference type="Proteomes" id="UP000287022">
    <property type="component" value="Unassembled WGS sequence"/>
</dbReference>
<comment type="caution">
    <text evidence="1">The sequence shown here is derived from an EMBL/GenBank/DDBJ whole genome shotgun (WGS) entry which is preliminary data.</text>
</comment>
<reference evidence="2" key="1">
    <citation type="journal article" date="2018" name="Front. Microbiol.">
        <title>Genome-Based Analysis Reveals the Taxonomy and Diversity of the Family Idiomarinaceae.</title>
        <authorList>
            <person name="Liu Y."/>
            <person name="Lai Q."/>
            <person name="Shao Z."/>
        </authorList>
    </citation>
    <scope>NUCLEOTIDE SEQUENCE [LARGE SCALE GENOMIC DNA]</scope>
    <source>
        <strain evidence="2">c121</strain>
    </source>
</reference>
<dbReference type="AlphaFoldDB" id="A0A432YZI3"/>
<gene>
    <name evidence="1" type="ORF">CWI80_12305</name>
</gene>
<protein>
    <submittedName>
        <fullName evidence="1">DUF4238 domain-containing protein</fullName>
    </submittedName>
</protein>
<sequence length="374" mass="43178">MAKKKKQHIVPAAYLKRFTDATCKEGYKKAIWVNSSNLDEQWRRRGITHRVFTKTRFYNLATDDPESPVIENYLSVIENHYDRAIHKLLNGEFSNEIFSVISLFVAIQFLRTKDSIGTHQKSWDKISEWADMFEGGERNRTLYSEISLKRLLYLAKPKFINPIHKCASIIINSTKIPFLTSDKPVVQCFYNLHDVVQIFYPEPIRNYINGHYESPFYFMPMTPWLAYVSHNAFEAETKGLECSHYNIIEKLNDLMLLNADEYTYSSMNNPVSSLPAKGSLSSASSYLTTKIFTTTRRLVFEIKNYHHDNELLILNLLNDCVELAKDDELVSIEVFDPKFSSNIALTGRRNCKVKNIDNLNKKIVIGSHISSCGD</sequence>
<dbReference type="EMBL" id="PIQE01000006">
    <property type="protein sequence ID" value="RUO69005.1"/>
    <property type="molecule type" value="Genomic_DNA"/>
</dbReference>
<keyword evidence="2" id="KW-1185">Reference proteome</keyword>
<evidence type="ECO:0000313" key="2">
    <source>
        <dbReference type="Proteomes" id="UP000287022"/>
    </source>
</evidence>
<organism evidence="1 2">
    <name type="scientific">Pseudidiomarina sediminum</name>
    <dbReference type="NCBI Taxonomy" id="431675"/>
    <lineage>
        <taxon>Bacteria</taxon>
        <taxon>Pseudomonadati</taxon>
        <taxon>Pseudomonadota</taxon>
        <taxon>Gammaproteobacteria</taxon>
        <taxon>Alteromonadales</taxon>
        <taxon>Idiomarinaceae</taxon>
        <taxon>Pseudidiomarina</taxon>
    </lineage>
</organism>
<evidence type="ECO:0000313" key="1">
    <source>
        <dbReference type="EMBL" id="RUO69005.1"/>
    </source>
</evidence>
<dbReference type="RefSeq" id="WP_026861060.1">
    <property type="nucleotide sequence ID" value="NZ_PIQE01000006.1"/>
</dbReference>
<accession>A0A432YZI3</accession>
<dbReference type="Pfam" id="PF14022">
    <property type="entry name" value="DUF4238"/>
    <property type="match status" value="1"/>
</dbReference>
<dbReference type="InterPro" id="IPR025332">
    <property type="entry name" value="DUF4238"/>
</dbReference>
<name>A0A432YZI3_9GAMM</name>
<proteinExistence type="predicted"/>